<keyword evidence="3" id="KW-0597">Phosphoprotein</keyword>
<evidence type="ECO:0000256" key="3">
    <source>
        <dbReference type="ARBA" id="ARBA00022553"/>
    </source>
</evidence>
<comment type="caution">
    <text evidence="7">The sequence shown here is derived from an EMBL/GenBank/DDBJ whole genome shotgun (WGS) entry which is preliminary data.</text>
</comment>
<dbReference type="Pfam" id="PF00501">
    <property type="entry name" value="AMP-binding"/>
    <property type="match status" value="1"/>
</dbReference>
<evidence type="ECO:0000313" key="7">
    <source>
        <dbReference type="EMBL" id="MDP9850009.1"/>
    </source>
</evidence>
<dbReference type="SUPFAM" id="SSF47336">
    <property type="entry name" value="ACP-like"/>
    <property type="match status" value="1"/>
</dbReference>
<keyword evidence="2" id="KW-0596">Phosphopantetheine</keyword>
<evidence type="ECO:0000256" key="2">
    <source>
        <dbReference type="ARBA" id="ARBA00022450"/>
    </source>
</evidence>
<name>A0ABT9QVF7_9ACTN</name>
<accession>A0ABT9QVF7</accession>
<dbReference type="PROSITE" id="PS50075">
    <property type="entry name" value="CARRIER"/>
    <property type="match status" value="1"/>
</dbReference>
<protein>
    <submittedName>
        <fullName evidence="7">Amino acid adenylation domain-containing protein</fullName>
    </submittedName>
</protein>
<dbReference type="NCBIfam" id="TIGR01733">
    <property type="entry name" value="AA-adenyl-dom"/>
    <property type="match status" value="1"/>
</dbReference>
<reference evidence="7 8" key="1">
    <citation type="submission" date="2023-07" db="EMBL/GenBank/DDBJ databases">
        <title>Sequencing the genomes of 1000 actinobacteria strains.</title>
        <authorList>
            <person name="Klenk H.-P."/>
        </authorList>
    </citation>
    <scope>NUCLEOTIDE SEQUENCE [LARGE SCALE GENOMIC DNA]</scope>
    <source>
        <strain evidence="7 8">DSM 46740</strain>
    </source>
</reference>
<evidence type="ECO:0000256" key="1">
    <source>
        <dbReference type="ARBA" id="ARBA00004924"/>
    </source>
</evidence>
<dbReference type="SUPFAM" id="SSF52777">
    <property type="entry name" value="CoA-dependent acyltransferases"/>
    <property type="match status" value="1"/>
</dbReference>
<dbReference type="InterPro" id="IPR020845">
    <property type="entry name" value="AMP-binding_CS"/>
</dbReference>
<dbReference type="Gene3D" id="3.40.50.980">
    <property type="match status" value="2"/>
</dbReference>
<dbReference type="Gene3D" id="3.30.559.30">
    <property type="entry name" value="Nonribosomal peptide synthetase, condensation domain"/>
    <property type="match status" value="1"/>
</dbReference>
<evidence type="ECO:0000256" key="4">
    <source>
        <dbReference type="ARBA" id="ARBA00022598"/>
    </source>
</evidence>
<dbReference type="PANTHER" id="PTHR45527">
    <property type="entry name" value="NONRIBOSOMAL PEPTIDE SYNTHETASE"/>
    <property type="match status" value="1"/>
</dbReference>
<proteinExistence type="predicted"/>
<dbReference type="Gene3D" id="3.30.300.30">
    <property type="match status" value="1"/>
</dbReference>
<dbReference type="Proteomes" id="UP001225356">
    <property type="component" value="Unassembled WGS sequence"/>
</dbReference>
<keyword evidence="4" id="KW-0436">Ligase</keyword>
<organism evidence="7 8">
    <name type="scientific">Streptosporangium lutulentum</name>
    <dbReference type="NCBI Taxonomy" id="1461250"/>
    <lineage>
        <taxon>Bacteria</taxon>
        <taxon>Bacillati</taxon>
        <taxon>Actinomycetota</taxon>
        <taxon>Actinomycetes</taxon>
        <taxon>Streptosporangiales</taxon>
        <taxon>Streptosporangiaceae</taxon>
        <taxon>Streptosporangium</taxon>
    </lineage>
</organism>
<dbReference type="InterPro" id="IPR036736">
    <property type="entry name" value="ACP-like_sf"/>
</dbReference>
<dbReference type="InterPro" id="IPR025110">
    <property type="entry name" value="AMP-bd_C"/>
</dbReference>
<keyword evidence="8" id="KW-1185">Reference proteome</keyword>
<dbReference type="Pfam" id="PF00550">
    <property type="entry name" value="PP-binding"/>
    <property type="match status" value="1"/>
</dbReference>
<dbReference type="InterPro" id="IPR010071">
    <property type="entry name" value="AA_adenyl_dom"/>
</dbReference>
<dbReference type="Gene3D" id="2.30.38.10">
    <property type="entry name" value="Luciferase, Domain 3"/>
    <property type="match status" value="1"/>
</dbReference>
<sequence>MTALYEEPDQLALPSSPDLPTAVGPRSPGPAERHEHRLSPDRWEALAEAARVHGARPQALLVAAFAEVLRGWSKSPHFTLAYRSPGTGLVPVVASRTDDRFGVRAAKLDQAIARAVAGAAPFTETGGPPVVVGALEAGQVPEPALLDLGFREENGGLYLRWEAEGTAFPRGLCASMSGALVALLERLTTEEAAWRETRPDVVPEADRAILDEVNATDGPVPDTLLHEIVIARAAERPDAEAVVDGRRRLTYGELSSYAHRIGRRLRRDRVRANDLVAIVMEKGWEQYAAVYGVLTSGAAYLPIDATVPPERLAHLIERGHVRHVLTQSRLAERLTWPDGVVLHRVDEEFETGDDGPLPSVQRPTDLAYVIFTSGSTGEPKGVMVDHLGVVNLITDVNARFGVGPDDRLFGISGLHFDASIYDVFGVPAAGGTVVLPDPFERAQPDRWTDRVREESVTLWNSVPAIMEMLVGQAEIRDDRPLATLRLAVLSGDWIPLTLPGRLRAQADALTFVGSGGPTETICWSVFSPVGEVDPSWPSIPYGKPITNQRYHIVDDELRPRPIWAPGQMAVVSDVGLAHGYFDDPDRTAAQFVTLPEGGRAYLTGDLGRYLPDGNIEILGREDHQVKIQGYRIELGEIETVLRDQPSVEAAVVVAPRSGWGVRRLHAFVVGQDGPDPRELRTRLRELLPSYMVPAKVEVLDTLPLTRNGKIDRLTLIERAGGVGPAVSAKPGPEQTTQADRTAPAEDAEVPGTALERVIGVLMGDVLGCEPVERTGNFLRLGGDSLSGTRLAYALRELLGVEVPLRQVFDNPVPADLAAAISSVPVHGATAVEAAELVMDLSEEQEPVLS</sequence>
<feature type="region of interest" description="Disordered" evidence="5">
    <location>
        <begin position="723"/>
        <end position="749"/>
    </location>
</feature>
<evidence type="ECO:0000259" key="6">
    <source>
        <dbReference type="PROSITE" id="PS50075"/>
    </source>
</evidence>
<dbReference type="Gene3D" id="1.10.1200.10">
    <property type="entry name" value="ACP-like"/>
    <property type="match status" value="1"/>
</dbReference>
<dbReference type="SUPFAM" id="SSF56801">
    <property type="entry name" value="Acetyl-CoA synthetase-like"/>
    <property type="match status" value="1"/>
</dbReference>
<evidence type="ECO:0000313" key="8">
    <source>
        <dbReference type="Proteomes" id="UP001225356"/>
    </source>
</evidence>
<dbReference type="SMART" id="SM00823">
    <property type="entry name" value="PKS_PP"/>
    <property type="match status" value="1"/>
</dbReference>
<gene>
    <name evidence="7" type="ORF">J2853_009220</name>
</gene>
<dbReference type="RefSeq" id="WP_307568163.1">
    <property type="nucleotide sequence ID" value="NZ_JAUSQU010000001.1"/>
</dbReference>
<dbReference type="InterPro" id="IPR020806">
    <property type="entry name" value="PKS_PP-bd"/>
</dbReference>
<dbReference type="PANTHER" id="PTHR45527:SF10">
    <property type="entry name" value="PYOCHELIN SYNTHASE PCHF"/>
    <property type="match status" value="1"/>
</dbReference>
<dbReference type="Pfam" id="PF13193">
    <property type="entry name" value="AMP-binding_C"/>
    <property type="match status" value="1"/>
</dbReference>
<dbReference type="PROSITE" id="PS00455">
    <property type="entry name" value="AMP_BINDING"/>
    <property type="match status" value="1"/>
</dbReference>
<dbReference type="InterPro" id="IPR009081">
    <property type="entry name" value="PP-bd_ACP"/>
</dbReference>
<dbReference type="InterPro" id="IPR045851">
    <property type="entry name" value="AMP-bd_C_sf"/>
</dbReference>
<dbReference type="EMBL" id="JAUSQU010000001">
    <property type="protein sequence ID" value="MDP9850009.1"/>
    <property type="molecule type" value="Genomic_DNA"/>
</dbReference>
<evidence type="ECO:0000256" key="5">
    <source>
        <dbReference type="SAM" id="MobiDB-lite"/>
    </source>
</evidence>
<feature type="region of interest" description="Disordered" evidence="5">
    <location>
        <begin position="1"/>
        <end position="37"/>
    </location>
</feature>
<comment type="pathway">
    <text evidence="1">Siderophore biosynthesis.</text>
</comment>
<dbReference type="InterPro" id="IPR000873">
    <property type="entry name" value="AMP-dep_synth/lig_dom"/>
</dbReference>
<feature type="domain" description="Carrier" evidence="6">
    <location>
        <begin position="749"/>
        <end position="824"/>
    </location>
</feature>